<dbReference type="PROSITE" id="PS00460">
    <property type="entry name" value="GLUTATHIONE_PEROXID_1"/>
    <property type="match status" value="1"/>
</dbReference>
<accession>A0A5R9GP51</accession>
<gene>
    <name evidence="6" type="ORF">FEF65_07990</name>
</gene>
<dbReference type="PRINTS" id="PR01011">
    <property type="entry name" value="GLUTPROXDASE"/>
</dbReference>
<evidence type="ECO:0000313" key="6">
    <source>
        <dbReference type="EMBL" id="TLS67388.1"/>
    </source>
</evidence>
<comment type="similarity">
    <text evidence="1 5">Belongs to the glutathione peroxidase family.</text>
</comment>
<feature type="active site" evidence="4">
    <location>
        <position position="55"/>
    </location>
</feature>
<evidence type="ECO:0000256" key="2">
    <source>
        <dbReference type="ARBA" id="ARBA00022559"/>
    </source>
</evidence>
<protein>
    <recommendedName>
        <fullName evidence="5">Glutathione peroxidase</fullName>
    </recommendedName>
</protein>
<comment type="caution">
    <text evidence="6">The sequence shown here is derived from an EMBL/GenBank/DDBJ whole genome shotgun (WGS) entry which is preliminary data.</text>
</comment>
<dbReference type="AlphaFoldDB" id="A0A5R9GP51"/>
<evidence type="ECO:0000256" key="1">
    <source>
        <dbReference type="ARBA" id="ARBA00006926"/>
    </source>
</evidence>
<dbReference type="Proteomes" id="UP000306585">
    <property type="component" value="Unassembled WGS sequence"/>
</dbReference>
<sequence length="180" mass="19801">MWLMGLLFPTVLAAAEDCPPLLDYSVHTLVDHRPVRLCDAFRGRVLLVVNTASKCAFTPQYESLEKLYATYRPGGLVVLGFPSNDFGQQEPGSEQDIHQFCRMTYDVQFPMFAKTTVRGSDADPLYKALAAAAGESPAWNFHKYLIGRDGKLIGSFASAVAPFDRRLIQAVEKALAAGAR</sequence>
<evidence type="ECO:0000256" key="4">
    <source>
        <dbReference type="PIRSR" id="PIRSR000303-1"/>
    </source>
</evidence>
<name>A0A5R9GP51_9PROT</name>
<evidence type="ECO:0000256" key="5">
    <source>
        <dbReference type="RuleBase" id="RU000499"/>
    </source>
</evidence>
<dbReference type="InterPro" id="IPR029759">
    <property type="entry name" value="GPX_AS"/>
</dbReference>
<dbReference type="PANTHER" id="PTHR11592:SF78">
    <property type="entry name" value="GLUTATHIONE PEROXIDASE"/>
    <property type="match status" value="1"/>
</dbReference>
<dbReference type="Gene3D" id="3.40.30.10">
    <property type="entry name" value="Glutaredoxin"/>
    <property type="match status" value="1"/>
</dbReference>
<dbReference type="PIRSF" id="PIRSF000303">
    <property type="entry name" value="Glutathion_perox"/>
    <property type="match status" value="1"/>
</dbReference>
<dbReference type="PROSITE" id="PS51355">
    <property type="entry name" value="GLUTATHIONE_PEROXID_3"/>
    <property type="match status" value="1"/>
</dbReference>
<dbReference type="GO" id="GO:0034599">
    <property type="term" value="P:cellular response to oxidative stress"/>
    <property type="evidence" value="ECO:0007669"/>
    <property type="project" value="TreeGrafter"/>
</dbReference>
<dbReference type="InterPro" id="IPR000889">
    <property type="entry name" value="Glutathione_peroxidase"/>
</dbReference>
<proteinExistence type="inferred from homology"/>
<dbReference type="SUPFAM" id="SSF52833">
    <property type="entry name" value="Thioredoxin-like"/>
    <property type="match status" value="1"/>
</dbReference>
<organism evidence="6 7">
    <name type="scientific">Mariprofundus erugo</name>
    <dbReference type="NCBI Taxonomy" id="2528639"/>
    <lineage>
        <taxon>Bacteria</taxon>
        <taxon>Pseudomonadati</taxon>
        <taxon>Pseudomonadota</taxon>
        <taxon>Candidatius Mariprofundia</taxon>
        <taxon>Mariprofundales</taxon>
        <taxon>Mariprofundaceae</taxon>
        <taxon>Mariprofundus</taxon>
    </lineage>
</organism>
<evidence type="ECO:0000256" key="3">
    <source>
        <dbReference type="ARBA" id="ARBA00023002"/>
    </source>
</evidence>
<evidence type="ECO:0000313" key="7">
    <source>
        <dbReference type="Proteomes" id="UP000306585"/>
    </source>
</evidence>
<dbReference type="GO" id="GO:0004601">
    <property type="term" value="F:peroxidase activity"/>
    <property type="evidence" value="ECO:0007669"/>
    <property type="project" value="UniProtKB-KW"/>
</dbReference>
<dbReference type="InterPro" id="IPR036249">
    <property type="entry name" value="Thioredoxin-like_sf"/>
</dbReference>
<dbReference type="PANTHER" id="PTHR11592">
    <property type="entry name" value="GLUTATHIONE PEROXIDASE"/>
    <property type="match status" value="1"/>
</dbReference>
<keyword evidence="2 5" id="KW-0575">Peroxidase</keyword>
<reference evidence="6 7" key="1">
    <citation type="journal article" date="2019" name="Appl. Environ. Microbiol.">
        <title>Environmental Evidence and Genomic Insight of Iron-oxidizing Bacteria Preference Towards More Corrosion Resistant Stainless Steel at Higher Salinities.</title>
        <authorList>
            <person name="Garrison C.E."/>
            <person name="Price K.A."/>
            <person name="Field E.K."/>
        </authorList>
    </citation>
    <scope>NUCLEOTIDE SEQUENCE [LARGE SCALE GENOMIC DNA]</scope>
    <source>
        <strain evidence="6 7">P3</strain>
    </source>
</reference>
<dbReference type="EMBL" id="VBRY01000006">
    <property type="protein sequence ID" value="TLS67388.1"/>
    <property type="molecule type" value="Genomic_DNA"/>
</dbReference>
<keyword evidence="7" id="KW-1185">Reference proteome</keyword>
<dbReference type="CDD" id="cd00340">
    <property type="entry name" value="GSH_Peroxidase"/>
    <property type="match status" value="1"/>
</dbReference>
<dbReference type="Pfam" id="PF00255">
    <property type="entry name" value="GSHPx"/>
    <property type="match status" value="1"/>
</dbReference>
<keyword evidence="3 5" id="KW-0560">Oxidoreductase</keyword>